<dbReference type="Proteomes" id="UP000663852">
    <property type="component" value="Unassembled WGS sequence"/>
</dbReference>
<organism evidence="2 3">
    <name type="scientific">Adineta ricciae</name>
    <name type="common">Rotifer</name>
    <dbReference type="NCBI Taxonomy" id="249248"/>
    <lineage>
        <taxon>Eukaryota</taxon>
        <taxon>Metazoa</taxon>
        <taxon>Spiralia</taxon>
        <taxon>Gnathifera</taxon>
        <taxon>Rotifera</taxon>
        <taxon>Eurotatoria</taxon>
        <taxon>Bdelloidea</taxon>
        <taxon>Adinetida</taxon>
        <taxon>Adinetidae</taxon>
        <taxon>Adineta</taxon>
    </lineage>
</organism>
<sequence length="128" mass="15465">MCLLRDCDVDEEFPDSDDETLDPNFEETEEDKLSTNDNFSLNFMKKVVEFYDARYSTGRKRHTWKSTKHRLSTVPHQEYMTGFRHYIEQHGTKREKLNIIGDFVYDKFEEARERVLPVNDHDLRRWAL</sequence>
<dbReference type="OrthoDB" id="10060372at2759"/>
<evidence type="ECO:0000313" key="2">
    <source>
        <dbReference type="EMBL" id="CAF1548557.1"/>
    </source>
</evidence>
<proteinExistence type="predicted"/>
<comment type="caution">
    <text evidence="2">The sequence shown here is derived from an EMBL/GenBank/DDBJ whole genome shotgun (WGS) entry which is preliminary data.</text>
</comment>
<name>A0A815WJF6_ADIRI</name>
<evidence type="ECO:0000313" key="3">
    <source>
        <dbReference type="Proteomes" id="UP000663852"/>
    </source>
</evidence>
<feature type="region of interest" description="Disordered" evidence="1">
    <location>
        <begin position="10"/>
        <end position="31"/>
    </location>
</feature>
<dbReference type="EMBL" id="CAJNOJ010001291">
    <property type="protein sequence ID" value="CAF1548557.1"/>
    <property type="molecule type" value="Genomic_DNA"/>
</dbReference>
<dbReference type="AlphaFoldDB" id="A0A815WJF6"/>
<gene>
    <name evidence="2" type="ORF">EDS130_LOCUS45834</name>
</gene>
<protein>
    <submittedName>
        <fullName evidence="2">Uncharacterized protein</fullName>
    </submittedName>
</protein>
<reference evidence="2" key="1">
    <citation type="submission" date="2021-02" db="EMBL/GenBank/DDBJ databases">
        <authorList>
            <person name="Nowell W R."/>
        </authorList>
    </citation>
    <scope>NUCLEOTIDE SEQUENCE</scope>
</reference>
<feature type="compositionally biased region" description="Acidic residues" evidence="1">
    <location>
        <begin position="10"/>
        <end position="30"/>
    </location>
</feature>
<evidence type="ECO:0000256" key="1">
    <source>
        <dbReference type="SAM" id="MobiDB-lite"/>
    </source>
</evidence>
<accession>A0A815WJF6</accession>